<accession>A0A6P0UJG1</accession>
<sequence length="1104" mass="123069">MRKIYGYIFGLSLLAYGCDKTPPRQFVSLEASRTGVDFRNTLSESPELNILNYLYFYNGAGVAAADFNNDGLVDLYFTANQAEDQLYLNLGNLRFKNITAEAGIANTGNWTTGVTHLDINHDGRLDIYVCKVGNYRSIRGKNLLFVNQGINEEGIPVFQEDAASYDLDFRGFSTQASFFDFDLDGDLDLFLLNHSVHPNLTYGKGSQRQQPDPASGDKLFRNDDGKYTNISEEAGIFQGRIGYGLGITVSDLNRDGYPDLYIGNDFFENDYVYINQGDGTFKELITSDDRSLGHTSHYSMGNDIADINNDGLTDIVSLDMLPEDLETYKTSGLEFPYPTYQYYLKNGYSPQYMQNTLHVNLGNETFSEIGQLSGIAATEWSWSVLLADFDNDSYKDLYITNGIKRATNDMDFISFIANESIQKRLEQGMSAEDMSFIEEIPQIKAANYFLKNEGDLSFEDVTNSWFEKRPSYSNGAAYADLDNDGDLDLVVNNVDETAFVLENKGVKNNDHHFLKLDLKGEGKNPFGIGAVADLYIMGEIQTRENYPTRGFLSAITPTLHFGLGKNTKIDSLRIRWPGGKTQVLKNLPADTTLTLYASGAITPIPSLTSPMPAIALSEAELTLGYRHREPATLEFERDPLVPFANTNEGPAISVVDINKDGREDLFVSGAKAQPSQLFLQTETGSFVETQRELFEVDALSEDVSQVFFDANGDGWEDLLVVSGGNEFPGGIRLQPRLYINHQGELKKDPDQFKGIWMHASKAGAHDIDGDGDLDVLIASDQMPLQFGSTSTQFVFLNDGKGRFTHARDERFASFTSLGSVKDFVWADVDRDGEEDLITAGYWEPLTVLINQKGTLRKLENTGLEKTHGWWNTVRTADFDGDGDLDIVAGNWGLNTRLKASLSKPITLYRMDFDDNGTIDPVVTYFEGKEETPFASKDELVKQLPNLNKKFLSYTSFAKAGLNDLFPANALSKAQKKQLYELGTLYFSNDGKGRFSRKELPVLAQASSTHDILIYDLNGDGFKDLLLVGNTYEISTQLGRMDASHGLILLNDQRGNFRWQPTPEIDISGPARCIVKIKINGTDHFVIGINDDHPIFLTTNKEKVL</sequence>
<dbReference type="Pfam" id="PF13517">
    <property type="entry name" value="FG-GAP_3"/>
    <property type="match status" value="6"/>
</dbReference>
<keyword evidence="1" id="KW-0732">Signal</keyword>
<dbReference type="Proteomes" id="UP000468443">
    <property type="component" value="Unassembled WGS sequence"/>
</dbReference>
<dbReference type="Pfam" id="PF07593">
    <property type="entry name" value="UnbV_ASPIC"/>
    <property type="match status" value="1"/>
</dbReference>
<name>A0A6P0UJG1_9FLAO</name>
<evidence type="ECO:0000259" key="2">
    <source>
        <dbReference type="Pfam" id="PF07593"/>
    </source>
</evidence>
<dbReference type="PANTHER" id="PTHR16026:SF0">
    <property type="entry name" value="CARTILAGE ACIDIC PROTEIN 1"/>
    <property type="match status" value="1"/>
</dbReference>
<dbReference type="SUPFAM" id="SSF69318">
    <property type="entry name" value="Integrin alpha N-terminal domain"/>
    <property type="match status" value="3"/>
</dbReference>
<dbReference type="RefSeq" id="WP_163692347.1">
    <property type="nucleotide sequence ID" value="NZ_FXTW01000001.1"/>
</dbReference>
<keyword evidence="4" id="KW-1185">Reference proteome</keyword>
<dbReference type="EMBL" id="JAABOP010000001">
    <property type="protein sequence ID" value="NER10336.1"/>
    <property type="molecule type" value="Genomic_DNA"/>
</dbReference>
<proteinExistence type="predicted"/>
<dbReference type="InterPro" id="IPR011519">
    <property type="entry name" value="UnbV_ASPIC"/>
</dbReference>
<dbReference type="AlphaFoldDB" id="A0A6P0UJG1"/>
<dbReference type="InterPro" id="IPR013517">
    <property type="entry name" value="FG-GAP"/>
</dbReference>
<dbReference type="InterPro" id="IPR027039">
    <property type="entry name" value="Crtac1"/>
</dbReference>
<comment type="caution">
    <text evidence="3">The sequence shown here is derived from an EMBL/GenBank/DDBJ whole genome shotgun (WGS) entry which is preliminary data.</text>
</comment>
<dbReference type="InterPro" id="IPR028994">
    <property type="entry name" value="Integrin_alpha_N"/>
</dbReference>
<dbReference type="PANTHER" id="PTHR16026">
    <property type="entry name" value="CARTILAGE ACIDIC PROTEIN 1"/>
    <property type="match status" value="1"/>
</dbReference>
<dbReference type="PROSITE" id="PS51257">
    <property type="entry name" value="PROKAR_LIPOPROTEIN"/>
    <property type="match status" value="1"/>
</dbReference>
<evidence type="ECO:0000313" key="4">
    <source>
        <dbReference type="Proteomes" id="UP000468443"/>
    </source>
</evidence>
<reference evidence="3 4" key="1">
    <citation type="submission" date="2020-01" db="EMBL/GenBank/DDBJ databases">
        <title>Muriicola jejuensis KCTC 22299.</title>
        <authorList>
            <person name="Wang G."/>
        </authorList>
    </citation>
    <scope>NUCLEOTIDE SEQUENCE [LARGE SCALE GENOMIC DNA]</scope>
    <source>
        <strain evidence="3 4">KCTC 22299</strain>
    </source>
</reference>
<evidence type="ECO:0000256" key="1">
    <source>
        <dbReference type="ARBA" id="ARBA00022729"/>
    </source>
</evidence>
<protein>
    <recommendedName>
        <fullName evidence="2">ASPIC/UnbV domain-containing protein</fullName>
    </recommendedName>
</protein>
<gene>
    <name evidence="3" type="ORF">GWK09_07395</name>
</gene>
<dbReference type="Gene3D" id="2.130.10.130">
    <property type="entry name" value="Integrin alpha, N-terminal"/>
    <property type="match status" value="4"/>
</dbReference>
<feature type="domain" description="ASPIC/UnbV" evidence="2">
    <location>
        <begin position="527"/>
        <end position="594"/>
    </location>
</feature>
<organism evidence="3 4">
    <name type="scientific">Muriicola jejuensis</name>
    <dbReference type="NCBI Taxonomy" id="504488"/>
    <lineage>
        <taxon>Bacteria</taxon>
        <taxon>Pseudomonadati</taxon>
        <taxon>Bacteroidota</taxon>
        <taxon>Flavobacteriia</taxon>
        <taxon>Flavobacteriales</taxon>
        <taxon>Flavobacteriaceae</taxon>
        <taxon>Muriicola</taxon>
    </lineage>
</organism>
<evidence type="ECO:0000313" key="3">
    <source>
        <dbReference type="EMBL" id="NER10336.1"/>
    </source>
</evidence>